<proteinExistence type="predicted"/>
<organism evidence="1 2">
    <name type="scientific">Aplosporella prunicola CBS 121167</name>
    <dbReference type="NCBI Taxonomy" id="1176127"/>
    <lineage>
        <taxon>Eukaryota</taxon>
        <taxon>Fungi</taxon>
        <taxon>Dikarya</taxon>
        <taxon>Ascomycota</taxon>
        <taxon>Pezizomycotina</taxon>
        <taxon>Dothideomycetes</taxon>
        <taxon>Dothideomycetes incertae sedis</taxon>
        <taxon>Botryosphaeriales</taxon>
        <taxon>Aplosporellaceae</taxon>
        <taxon>Aplosporella</taxon>
    </lineage>
</organism>
<dbReference type="AlphaFoldDB" id="A0A6A6BKR4"/>
<protein>
    <recommendedName>
        <fullName evidence="3">DUF1763-domain-containing protein</fullName>
    </recommendedName>
</protein>
<dbReference type="RefSeq" id="XP_033399566.1">
    <property type="nucleotide sequence ID" value="XM_033536687.1"/>
</dbReference>
<dbReference type="GeneID" id="54294183"/>
<evidence type="ECO:0000313" key="1">
    <source>
        <dbReference type="EMBL" id="KAF2143854.1"/>
    </source>
</evidence>
<gene>
    <name evidence="1" type="ORF">K452DRAFT_224438</name>
</gene>
<accession>A0A6A6BKR4</accession>
<evidence type="ECO:0008006" key="3">
    <source>
        <dbReference type="Google" id="ProtNLM"/>
    </source>
</evidence>
<dbReference type="OrthoDB" id="4392610at2759"/>
<sequence length="130" mass="15395">MSSPSKAEVLLAYRQLYTHALRAVQYSAPARYTLRDHLRLAFRRTSPAAYDRQKIDNTLEFLRGAAREKGLEHRIVKSLIHTWWHERLFKQSSRYTVDQKDRNEVKCLRTAYDPFNHTLHMLNESMGMCI</sequence>
<reference evidence="1" key="1">
    <citation type="journal article" date="2020" name="Stud. Mycol.">
        <title>101 Dothideomycetes genomes: a test case for predicting lifestyles and emergence of pathogens.</title>
        <authorList>
            <person name="Haridas S."/>
            <person name="Albert R."/>
            <person name="Binder M."/>
            <person name="Bloem J."/>
            <person name="Labutti K."/>
            <person name="Salamov A."/>
            <person name="Andreopoulos B."/>
            <person name="Baker S."/>
            <person name="Barry K."/>
            <person name="Bills G."/>
            <person name="Bluhm B."/>
            <person name="Cannon C."/>
            <person name="Castanera R."/>
            <person name="Culley D."/>
            <person name="Daum C."/>
            <person name="Ezra D."/>
            <person name="Gonzalez J."/>
            <person name="Henrissat B."/>
            <person name="Kuo A."/>
            <person name="Liang C."/>
            <person name="Lipzen A."/>
            <person name="Lutzoni F."/>
            <person name="Magnuson J."/>
            <person name="Mondo S."/>
            <person name="Nolan M."/>
            <person name="Ohm R."/>
            <person name="Pangilinan J."/>
            <person name="Park H.-J."/>
            <person name="Ramirez L."/>
            <person name="Alfaro M."/>
            <person name="Sun H."/>
            <person name="Tritt A."/>
            <person name="Yoshinaga Y."/>
            <person name="Zwiers L.-H."/>
            <person name="Turgeon B."/>
            <person name="Goodwin S."/>
            <person name="Spatafora J."/>
            <person name="Crous P."/>
            <person name="Grigoriev I."/>
        </authorList>
    </citation>
    <scope>NUCLEOTIDE SEQUENCE</scope>
    <source>
        <strain evidence="1">CBS 121167</strain>
    </source>
</reference>
<keyword evidence="2" id="KW-1185">Reference proteome</keyword>
<evidence type="ECO:0000313" key="2">
    <source>
        <dbReference type="Proteomes" id="UP000799438"/>
    </source>
</evidence>
<dbReference type="Proteomes" id="UP000799438">
    <property type="component" value="Unassembled WGS sequence"/>
</dbReference>
<dbReference type="EMBL" id="ML995481">
    <property type="protein sequence ID" value="KAF2143854.1"/>
    <property type="molecule type" value="Genomic_DNA"/>
</dbReference>
<name>A0A6A6BKR4_9PEZI</name>